<evidence type="ECO:0000313" key="1">
    <source>
        <dbReference type="EMBL" id="SDM49899.1"/>
    </source>
</evidence>
<dbReference type="EMBL" id="FNHB01000005">
    <property type="protein sequence ID" value="SDM49899.1"/>
    <property type="molecule type" value="Genomic_DNA"/>
</dbReference>
<evidence type="ECO:0000313" key="2">
    <source>
        <dbReference type="Proteomes" id="UP000214880"/>
    </source>
</evidence>
<dbReference type="SUPFAM" id="SSF55729">
    <property type="entry name" value="Acyl-CoA N-acyltransferases (Nat)"/>
    <property type="match status" value="1"/>
</dbReference>
<dbReference type="Proteomes" id="UP000214880">
    <property type="component" value="Unassembled WGS sequence"/>
</dbReference>
<keyword evidence="2" id="KW-1185">Reference proteome</keyword>
<accession>A0A1G9TQ36</accession>
<protein>
    <recommendedName>
        <fullName evidence="3">Acetyltransferase (GNAT) domain-containing protein</fullName>
    </recommendedName>
</protein>
<sequence length="110" mass="12349">MKNDNIVLESIDEHMNGLIWFLNHDDCLAEALGSNRSVKISKQDFMETNKKWAAENCADLFAIVLEKKAIGMISLSHQDASSHIAQIGYWLGANIGIKDTQAKLFNLSWI</sequence>
<dbReference type="InterPro" id="IPR016181">
    <property type="entry name" value="Acyl_CoA_acyltransferase"/>
</dbReference>
<organism evidence="1 2">
    <name type="scientific">Dendrosporobacter quercicolus</name>
    <dbReference type="NCBI Taxonomy" id="146817"/>
    <lineage>
        <taxon>Bacteria</taxon>
        <taxon>Bacillati</taxon>
        <taxon>Bacillota</taxon>
        <taxon>Negativicutes</taxon>
        <taxon>Selenomonadales</taxon>
        <taxon>Sporomusaceae</taxon>
        <taxon>Dendrosporobacter</taxon>
    </lineage>
</organism>
<dbReference type="AlphaFoldDB" id="A0A1G9TQ36"/>
<dbReference type="Gene3D" id="3.40.630.30">
    <property type="match status" value="1"/>
</dbReference>
<gene>
    <name evidence="1" type="ORF">SAMN04488502_10551</name>
</gene>
<reference evidence="1 2" key="1">
    <citation type="submission" date="2016-10" db="EMBL/GenBank/DDBJ databases">
        <authorList>
            <person name="de Groot N.N."/>
        </authorList>
    </citation>
    <scope>NUCLEOTIDE SEQUENCE [LARGE SCALE GENOMIC DNA]</scope>
    <source>
        <strain evidence="1 2">DSM 1736</strain>
    </source>
</reference>
<evidence type="ECO:0008006" key="3">
    <source>
        <dbReference type="Google" id="ProtNLM"/>
    </source>
</evidence>
<proteinExistence type="predicted"/>
<name>A0A1G9TQ36_9FIRM</name>